<proteinExistence type="inferred from homology"/>
<dbReference type="InterPro" id="IPR004147">
    <property type="entry name" value="ABC1_dom"/>
</dbReference>
<accession>A0A2W4WF71</accession>
<feature type="domain" description="Protein kinase" evidence="3">
    <location>
        <begin position="132"/>
        <end position="502"/>
    </location>
</feature>
<dbReference type="GO" id="GO:0046467">
    <property type="term" value="P:membrane lipid biosynthetic process"/>
    <property type="evidence" value="ECO:0007669"/>
    <property type="project" value="TreeGrafter"/>
</dbReference>
<keyword evidence="2" id="KW-0812">Transmembrane</keyword>
<dbReference type="InterPro" id="IPR000719">
    <property type="entry name" value="Prot_kinase_dom"/>
</dbReference>
<dbReference type="InterPro" id="IPR011009">
    <property type="entry name" value="Kinase-like_dom_sf"/>
</dbReference>
<dbReference type="GO" id="GO:1901031">
    <property type="term" value="P:regulation of response to reactive oxygen species"/>
    <property type="evidence" value="ECO:0007669"/>
    <property type="project" value="TreeGrafter"/>
</dbReference>
<evidence type="ECO:0000313" key="5">
    <source>
        <dbReference type="Proteomes" id="UP000249467"/>
    </source>
</evidence>
<evidence type="ECO:0000256" key="2">
    <source>
        <dbReference type="SAM" id="Phobius"/>
    </source>
</evidence>
<dbReference type="GO" id="GO:0005524">
    <property type="term" value="F:ATP binding"/>
    <property type="evidence" value="ECO:0007669"/>
    <property type="project" value="InterPro"/>
</dbReference>
<feature type="transmembrane region" description="Helical" evidence="2">
    <location>
        <begin position="535"/>
        <end position="555"/>
    </location>
</feature>
<dbReference type="SUPFAM" id="SSF56112">
    <property type="entry name" value="Protein kinase-like (PK-like)"/>
    <property type="match status" value="1"/>
</dbReference>
<evidence type="ECO:0000313" key="4">
    <source>
        <dbReference type="EMBL" id="PZO43744.1"/>
    </source>
</evidence>
<name>A0A2W4WF71_9CYAN</name>
<gene>
    <name evidence="4" type="ORF">DCF19_03700</name>
</gene>
<dbReference type="Pfam" id="PF03109">
    <property type="entry name" value="ABC1"/>
    <property type="match status" value="1"/>
</dbReference>
<reference evidence="4 5" key="1">
    <citation type="submission" date="2018-04" db="EMBL/GenBank/DDBJ databases">
        <authorList>
            <person name="Go L.Y."/>
            <person name="Mitchell J.A."/>
        </authorList>
    </citation>
    <scope>NUCLEOTIDE SEQUENCE [LARGE SCALE GENOMIC DNA]</scope>
    <source>
        <strain evidence="4">ULC066bin1</strain>
    </source>
</reference>
<sequence length="563" mass="63525">MSVLSSEPNYRWSRDNYSELARTIDIWRTVLIFSWMVWSDGKKWSYIGGKTEAKVKKRTRKRAIWLRESMLQLGPTFIKVGQLLSTRADILPTESVEELSKLQDEVPAFTAARAIQIIEADLGKPVNEMFGYFDPIPLAAASLGQVHKAQLHTGEEIVVKVQRPGLLKLFAIDLGILKRIAQYFQNHPKYGRGRDWVGIYEECRKILYQEADYLNEGRNADTFRRNFRGDRRIMVPRVYWRYASRRVLTLEYLPGIKVSNYEALEAAGIDRQVIARIGAEAYLEQLLNHGFFHADPHPGNLAVTGKGELIFYDFGMMGQIQSITREKLLRTFFGIAQKDADAVVNSLIELGALEISGDIGPIRRSVQYMLDNFMGQPMEKQSVASISDDLYDIAYDQPFRFPATFTFVIRALSTLEGLGKGLDPSFNFMEVAKPYATNLMENGSAKESGNLSTAFLGELGRQAAQVSNTAIALPRRIDETLSKLDRGDIRVRIKSQETDRMLRRLSNVGIGAIYALLSATCLLCATLLFVNGWNIPASFAAIVAVIFISVLLRLLSRIDRPER</sequence>
<comment type="caution">
    <text evidence="4">The sequence shown here is derived from an EMBL/GenBank/DDBJ whole genome shotgun (WGS) entry which is preliminary data.</text>
</comment>
<feature type="transmembrane region" description="Helical" evidence="2">
    <location>
        <begin position="508"/>
        <end position="529"/>
    </location>
</feature>
<evidence type="ECO:0000256" key="1">
    <source>
        <dbReference type="ARBA" id="ARBA00009670"/>
    </source>
</evidence>
<dbReference type="PANTHER" id="PTHR10566">
    <property type="entry name" value="CHAPERONE-ACTIVITY OF BC1 COMPLEX CABC1 -RELATED"/>
    <property type="match status" value="1"/>
</dbReference>
<keyword evidence="2" id="KW-1133">Transmembrane helix</keyword>
<keyword evidence="2" id="KW-0472">Membrane</keyword>
<dbReference type="Proteomes" id="UP000249467">
    <property type="component" value="Unassembled WGS sequence"/>
</dbReference>
<dbReference type="AlphaFoldDB" id="A0A2W4WF71"/>
<dbReference type="InterPro" id="IPR050154">
    <property type="entry name" value="UbiB_kinase"/>
</dbReference>
<dbReference type="GO" id="GO:0004672">
    <property type="term" value="F:protein kinase activity"/>
    <property type="evidence" value="ECO:0007669"/>
    <property type="project" value="InterPro"/>
</dbReference>
<dbReference type="GO" id="GO:0016020">
    <property type="term" value="C:membrane"/>
    <property type="evidence" value="ECO:0007669"/>
    <property type="project" value="GOC"/>
</dbReference>
<dbReference type="PROSITE" id="PS50011">
    <property type="entry name" value="PROTEIN_KINASE_DOM"/>
    <property type="match status" value="1"/>
</dbReference>
<reference evidence="4 5" key="2">
    <citation type="submission" date="2018-06" db="EMBL/GenBank/DDBJ databases">
        <title>Metagenomic assembly of (sub)arctic Cyanobacteria and their associated microbiome from non-axenic cultures.</title>
        <authorList>
            <person name="Baurain D."/>
        </authorList>
    </citation>
    <scope>NUCLEOTIDE SEQUENCE [LARGE SCALE GENOMIC DNA]</scope>
    <source>
        <strain evidence="4">ULC066bin1</strain>
    </source>
</reference>
<evidence type="ECO:0000259" key="3">
    <source>
        <dbReference type="PROSITE" id="PS50011"/>
    </source>
</evidence>
<organism evidence="4 5">
    <name type="scientific">Pseudanabaena frigida</name>
    <dbReference type="NCBI Taxonomy" id="945775"/>
    <lineage>
        <taxon>Bacteria</taxon>
        <taxon>Bacillati</taxon>
        <taxon>Cyanobacteriota</taxon>
        <taxon>Cyanophyceae</taxon>
        <taxon>Pseudanabaenales</taxon>
        <taxon>Pseudanabaenaceae</taxon>
        <taxon>Pseudanabaena</taxon>
    </lineage>
</organism>
<dbReference type="EMBL" id="QBML01000004">
    <property type="protein sequence ID" value="PZO43744.1"/>
    <property type="molecule type" value="Genomic_DNA"/>
</dbReference>
<dbReference type="CDD" id="cd05121">
    <property type="entry name" value="ABC1_ADCK3-like"/>
    <property type="match status" value="1"/>
</dbReference>
<comment type="similarity">
    <text evidence="1">Belongs to the protein kinase superfamily. ADCK protein kinase family.</text>
</comment>
<dbReference type="PANTHER" id="PTHR10566:SF113">
    <property type="entry name" value="PROTEIN ACTIVITY OF BC1 COMPLEX KINASE 7, CHLOROPLASTIC"/>
    <property type="match status" value="1"/>
</dbReference>
<protein>
    <recommendedName>
        <fullName evidence="3">Protein kinase domain-containing protein</fullName>
    </recommendedName>
</protein>